<reference evidence="3 4" key="1">
    <citation type="submission" date="2023-09" db="EMBL/GenBank/DDBJ databases">
        <title>Multi-omics analysis of a traditional fermented food reveals byproduct-associated fungal strains for waste-to-food upcycling.</title>
        <authorList>
            <consortium name="Lawrence Berkeley National Laboratory"/>
            <person name="Rekdal V.M."/>
            <person name="Villalobos-Escobedo J.M."/>
            <person name="Rodriguez-Valeron N."/>
            <person name="Garcia M.O."/>
            <person name="Vasquez D.P."/>
            <person name="Damayanti I."/>
            <person name="Sorensen P.M."/>
            <person name="Baidoo E.E."/>
            <person name="De Carvalho A.C."/>
            <person name="Riley R."/>
            <person name="Lipzen A."/>
            <person name="He G."/>
            <person name="Yan M."/>
            <person name="Haridas S."/>
            <person name="Daum C."/>
            <person name="Yoshinaga Y."/>
            <person name="Ng V."/>
            <person name="Grigoriev I.V."/>
            <person name="Munk R."/>
            <person name="Nuraida L."/>
            <person name="Wijaya C.H."/>
            <person name="Morales P.-C."/>
            <person name="Keasling J.D."/>
        </authorList>
    </citation>
    <scope>NUCLEOTIDE SEQUENCE [LARGE SCALE GENOMIC DNA]</scope>
    <source>
        <strain evidence="3 4">FGSC 2613</strain>
    </source>
</reference>
<feature type="chain" id="PRO_5046617289" evidence="2">
    <location>
        <begin position="22"/>
        <end position="278"/>
    </location>
</feature>
<gene>
    <name evidence="3" type="ORF">QR685DRAFT_547314</name>
</gene>
<sequence length="278" mass="30441">MVAKAGLQGVCLVLVYHLIFGERATLPGKDASSPVSSCEVCRFSLVDLRQDRCDPPRMGIPQGLAQGGAEFEKEEKSGNGTCTQEFQGNLASGWSTTDTALPGVPAGPIIDSYTAGLLGAHPTTAGLLHCTCPPHLTRAHTSVPGFPVHRGRHDQLPPFGLSQCLAELLSAVWVEKVHMRTPVSDGFIVKEERNGHKDRYFERQSTKTSSKKHNLPHLGDTVSDGGYEQWRETVTMRTTTLMQEERGKRRPAGCLLDAQTSKTFQYDPSRQEGVSRTW</sequence>
<evidence type="ECO:0000313" key="4">
    <source>
        <dbReference type="Proteomes" id="UP001451303"/>
    </source>
</evidence>
<accession>A0ABR3D3W5</accession>
<protein>
    <submittedName>
        <fullName evidence="3">Uncharacterized protein</fullName>
    </submittedName>
</protein>
<dbReference type="EMBL" id="JAVLET010000010">
    <property type="protein sequence ID" value="KAL0467394.1"/>
    <property type="molecule type" value="Genomic_DNA"/>
</dbReference>
<dbReference type="Proteomes" id="UP001451303">
    <property type="component" value="Unassembled WGS sequence"/>
</dbReference>
<feature type="signal peptide" evidence="2">
    <location>
        <begin position="1"/>
        <end position="21"/>
    </location>
</feature>
<proteinExistence type="predicted"/>
<name>A0ABR3D3W5_NEUIN</name>
<evidence type="ECO:0000256" key="2">
    <source>
        <dbReference type="SAM" id="SignalP"/>
    </source>
</evidence>
<keyword evidence="2" id="KW-0732">Signal</keyword>
<organism evidence="3 4">
    <name type="scientific">Neurospora intermedia</name>
    <dbReference type="NCBI Taxonomy" id="5142"/>
    <lineage>
        <taxon>Eukaryota</taxon>
        <taxon>Fungi</taxon>
        <taxon>Dikarya</taxon>
        <taxon>Ascomycota</taxon>
        <taxon>Pezizomycotina</taxon>
        <taxon>Sordariomycetes</taxon>
        <taxon>Sordariomycetidae</taxon>
        <taxon>Sordariales</taxon>
        <taxon>Sordariaceae</taxon>
        <taxon>Neurospora</taxon>
    </lineage>
</organism>
<keyword evidence="4" id="KW-1185">Reference proteome</keyword>
<comment type="caution">
    <text evidence="3">The sequence shown here is derived from an EMBL/GenBank/DDBJ whole genome shotgun (WGS) entry which is preliminary data.</text>
</comment>
<feature type="region of interest" description="Disordered" evidence="1">
    <location>
        <begin position="202"/>
        <end position="224"/>
    </location>
</feature>
<evidence type="ECO:0000256" key="1">
    <source>
        <dbReference type="SAM" id="MobiDB-lite"/>
    </source>
</evidence>
<evidence type="ECO:0000313" key="3">
    <source>
        <dbReference type="EMBL" id="KAL0467394.1"/>
    </source>
</evidence>